<keyword evidence="4 5" id="KW-0472">Membrane</keyword>
<reference evidence="6" key="1">
    <citation type="submission" date="2021-01" db="EMBL/GenBank/DDBJ databases">
        <authorList>
            <consortium name="Genoscope - CEA"/>
            <person name="William W."/>
        </authorList>
    </citation>
    <scope>NUCLEOTIDE SEQUENCE</scope>
</reference>
<dbReference type="EMBL" id="CAJJDN010000085">
    <property type="protein sequence ID" value="CAD8105912.1"/>
    <property type="molecule type" value="Genomic_DNA"/>
</dbReference>
<feature type="transmembrane region" description="Helical" evidence="5">
    <location>
        <begin position="12"/>
        <end position="35"/>
    </location>
</feature>
<keyword evidence="3 5" id="KW-1133">Transmembrane helix</keyword>
<evidence type="ECO:0000256" key="2">
    <source>
        <dbReference type="ARBA" id="ARBA00022692"/>
    </source>
</evidence>
<evidence type="ECO:0000256" key="4">
    <source>
        <dbReference type="ARBA" id="ARBA00023136"/>
    </source>
</evidence>
<keyword evidence="2 5" id="KW-0812">Transmembrane</keyword>
<dbReference type="GO" id="GO:0016020">
    <property type="term" value="C:membrane"/>
    <property type="evidence" value="ECO:0007669"/>
    <property type="project" value="UniProtKB-SubCell"/>
</dbReference>
<dbReference type="OrthoDB" id="297138at2759"/>
<organism evidence="6 7">
    <name type="scientific">Paramecium sonneborni</name>
    <dbReference type="NCBI Taxonomy" id="65129"/>
    <lineage>
        <taxon>Eukaryota</taxon>
        <taxon>Sar</taxon>
        <taxon>Alveolata</taxon>
        <taxon>Ciliophora</taxon>
        <taxon>Intramacronucleata</taxon>
        <taxon>Oligohymenophorea</taxon>
        <taxon>Peniculida</taxon>
        <taxon>Parameciidae</taxon>
        <taxon>Paramecium</taxon>
    </lineage>
</organism>
<gene>
    <name evidence="6" type="ORF">PSON_ATCC_30995.1.T0850168</name>
</gene>
<name>A0A8S1PSC8_9CILI</name>
<evidence type="ECO:0000313" key="6">
    <source>
        <dbReference type="EMBL" id="CAD8105912.1"/>
    </source>
</evidence>
<feature type="transmembrane region" description="Helical" evidence="5">
    <location>
        <begin position="81"/>
        <end position="106"/>
    </location>
</feature>
<feature type="transmembrane region" description="Helical" evidence="5">
    <location>
        <begin position="244"/>
        <end position="262"/>
    </location>
</feature>
<feature type="transmembrane region" description="Helical" evidence="5">
    <location>
        <begin position="55"/>
        <end position="74"/>
    </location>
</feature>
<evidence type="ECO:0008006" key="8">
    <source>
        <dbReference type="Google" id="ProtNLM"/>
    </source>
</evidence>
<dbReference type="InterPro" id="IPR018499">
    <property type="entry name" value="Tetraspanin/Peripherin"/>
</dbReference>
<evidence type="ECO:0000313" key="7">
    <source>
        <dbReference type="Proteomes" id="UP000692954"/>
    </source>
</evidence>
<dbReference type="Pfam" id="PF00335">
    <property type="entry name" value="Tetraspanin"/>
    <property type="match status" value="1"/>
</dbReference>
<dbReference type="Proteomes" id="UP000692954">
    <property type="component" value="Unassembled WGS sequence"/>
</dbReference>
<proteinExistence type="predicted"/>
<evidence type="ECO:0000256" key="5">
    <source>
        <dbReference type="SAM" id="Phobius"/>
    </source>
</evidence>
<evidence type="ECO:0000256" key="1">
    <source>
        <dbReference type="ARBA" id="ARBA00004141"/>
    </source>
</evidence>
<protein>
    <recommendedName>
        <fullName evidence="8">Tetraspanin family protein</fullName>
    </recommendedName>
</protein>
<dbReference type="AlphaFoldDB" id="A0A8S1PSC8"/>
<accession>A0A8S1PSC8</accession>
<keyword evidence="7" id="KW-1185">Reference proteome</keyword>
<evidence type="ECO:0000256" key="3">
    <source>
        <dbReference type="ARBA" id="ARBA00022989"/>
    </source>
</evidence>
<comment type="caution">
    <text evidence="6">The sequence shown here is derived from an EMBL/GenBank/DDBJ whole genome shotgun (WGS) entry which is preliminary data.</text>
</comment>
<comment type="subcellular location">
    <subcellularLocation>
        <location evidence="1">Membrane</location>
        <topology evidence="1">Multi-pass membrane protein</topology>
    </subcellularLocation>
</comment>
<sequence>MCLPISCLKCIVEVEAIIILIVGLCSFGFTIYLQIQYSSYNENEQGDQGIGTVAIFWIISVAMILNGIIGIIGGKKKSSCLLFLFNMVNIVILLGFIALMILGYVLANEIQDFNQEEYCAGEPSLQQTWLLGQNLICSSNCPCYINNQQTIPPFYLPYSSSNSSDATKVQDCPQYKSWSDSQKAQAQFFRNIEKNQDCSGWCSPFSLKIFYDINSNLNQNTQQCTIEAQQSLVDTCQIIGDTSAALTGIMGLLVIFTFCLCCHPTRKDQKSYYERLAYQND</sequence>